<evidence type="ECO:0000256" key="1">
    <source>
        <dbReference type="SAM" id="MobiDB-lite"/>
    </source>
</evidence>
<comment type="caution">
    <text evidence="3">The sequence shown here is derived from an EMBL/GenBank/DDBJ whole genome shotgun (WGS) entry which is preliminary data.</text>
</comment>
<accession>A0A365H660</accession>
<dbReference type="OrthoDB" id="9766277at2"/>
<dbReference type="AlphaFoldDB" id="A0A365H660"/>
<dbReference type="Pfam" id="PF01464">
    <property type="entry name" value="SLT"/>
    <property type="match status" value="1"/>
</dbReference>
<name>A0A365H660_9ACTN</name>
<evidence type="ECO:0000259" key="2">
    <source>
        <dbReference type="Pfam" id="PF01464"/>
    </source>
</evidence>
<sequence length="190" mass="19678">MVGGGTVAALAVTGGSGEPPVTAVSPGPAAADPPQVDAQALDAQRRRDALKRAAHAAYGDAAKPPRLAPKGTPPTPTAAPGAPTAGNPVPAGEAQRIAKQMLPSFGFDPDTQFGCLVELWMKESGWRTTAANPSGAYGIPQALPGSKMASAGADWRTNPRTQIKWGLNYIKSRYKTPCGGWAAFNRQGWY</sequence>
<dbReference type="Gene3D" id="1.10.530.10">
    <property type="match status" value="1"/>
</dbReference>
<gene>
    <name evidence="3" type="ORF">DPM19_15555</name>
</gene>
<organism evidence="3 4">
    <name type="scientific">Actinomadura craniellae</name>
    <dbReference type="NCBI Taxonomy" id="2231787"/>
    <lineage>
        <taxon>Bacteria</taxon>
        <taxon>Bacillati</taxon>
        <taxon>Actinomycetota</taxon>
        <taxon>Actinomycetes</taxon>
        <taxon>Streptosporangiales</taxon>
        <taxon>Thermomonosporaceae</taxon>
        <taxon>Actinomadura</taxon>
    </lineage>
</organism>
<evidence type="ECO:0000313" key="3">
    <source>
        <dbReference type="EMBL" id="RAY14518.1"/>
    </source>
</evidence>
<dbReference type="SUPFAM" id="SSF53955">
    <property type="entry name" value="Lysozyme-like"/>
    <property type="match status" value="1"/>
</dbReference>
<proteinExistence type="predicted"/>
<dbReference type="InterPro" id="IPR023346">
    <property type="entry name" value="Lysozyme-like_dom_sf"/>
</dbReference>
<keyword evidence="4" id="KW-1185">Reference proteome</keyword>
<dbReference type="Proteomes" id="UP000251891">
    <property type="component" value="Unassembled WGS sequence"/>
</dbReference>
<reference evidence="3 4" key="1">
    <citation type="submission" date="2018-06" db="EMBL/GenBank/DDBJ databases">
        <title>Actinomadura craniellae sp. nov. isolated from marine sponge Craniella sp.</title>
        <authorList>
            <person name="Li L."/>
            <person name="Xu Q.H."/>
            <person name="Lin H.W."/>
            <person name="Lu Y.H."/>
        </authorList>
    </citation>
    <scope>NUCLEOTIDE SEQUENCE [LARGE SCALE GENOMIC DNA]</scope>
    <source>
        <strain evidence="3 4">LHW63021</strain>
    </source>
</reference>
<dbReference type="EMBL" id="QLYX01000006">
    <property type="protein sequence ID" value="RAY14518.1"/>
    <property type="molecule type" value="Genomic_DNA"/>
</dbReference>
<evidence type="ECO:0000313" key="4">
    <source>
        <dbReference type="Proteomes" id="UP000251891"/>
    </source>
</evidence>
<feature type="compositionally biased region" description="Low complexity" evidence="1">
    <location>
        <begin position="78"/>
        <end position="90"/>
    </location>
</feature>
<feature type="region of interest" description="Disordered" evidence="1">
    <location>
        <begin position="1"/>
        <end position="90"/>
    </location>
</feature>
<dbReference type="InterPro" id="IPR008258">
    <property type="entry name" value="Transglycosylase_SLT_dom_1"/>
</dbReference>
<feature type="compositionally biased region" description="Low complexity" evidence="1">
    <location>
        <begin position="28"/>
        <end position="42"/>
    </location>
</feature>
<feature type="domain" description="Transglycosylase SLT" evidence="2">
    <location>
        <begin position="116"/>
        <end position="178"/>
    </location>
</feature>
<protein>
    <submittedName>
        <fullName evidence="3">Lytic transglycosylase domain-containing protein</fullName>
    </submittedName>
</protein>